<comment type="caution">
    <text evidence="2">The sequence shown here is derived from an EMBL/GenBank/DDBJ whole genome shotgun (WGS) entry which is preliminary data.</text>
</comment>
<proteinExistence type="predicted"/>
<name>A0AAV4R036_9ARAC</name>
<accession>A0AAV4R036</accession>
<feature type="region of interest" description="Disordered" evidence="1">
    <location>
        <begin position="1"/>
        <end position="22"/>
    </location>
</feature>
<keyword evidence="3" id="KW-1185">Reference proteome</keyword>
<dbReference type="Proteomes" id="UP001054837">
    <property type="component" value="Unassembled WGS sequence"/>
</dbReference>
<evidence type="ECO:0000313" key="3">
    <source>
        <dbReference type="Proteomes" id="UP001054837"/>
    </source>
</evidence>
<organism evidence="2 3">
    <name type="scientific">Caerostris darwini</name>
    <dbReference type="NCBI Taxonomy" id="1538125"/>
    <lineage>
        <taxon>Eukaryota</taxon>
        <taxon>Metazoa</taxon>
        <taxon>Ecdysozoa</taxon>
        <taxon>Arthropoda</taxon>
        <taxon>Chelicerata</taxon>
        <taxon>Arachnida</taxon>
        <taxon>Araneae</taxon>
        <taxon>Araneomorphae</taxon>
        <taxon>Entelegynae</taxon>
        <taxon>Araneoidea</taxon>
        <taxon>Araneidae</taxon>
        <taxon>Caerostris</taxon>
    </lineage>
</organism>
<reference evidence="2 3" key="1">
    <citation type="submission" date="2021-06" db="EMBL/GenBank/DDBJ databases">
        <title>Caerostris darwini draft genome.</title>
        <authorList>
            <person name="Kono N."/>
            <person name="Arakawa K."/>
        </authorList>
    </citation>
    <scope>NUCLEOTIDE SEQUENCE [LARGE SCALE GENOMIC DNA]</scope>
</reference>
<dbReference type="EMBL" id="BPLQ01005362">
    <property type="protein sequence ID" value="GIY14431.1"/>
    <property type="molecule type" value="Genomic_DNA"/>
</dbReference>
<evidence type="ECO:0000313" key="2">
    <source>
        <dbReference type="EMBL" id="GIY14431.1"/>
    </source>
</evidence>
<sequence>MKQRRRQTINAPTLHVVGRPPIFDDKGSSVIGSSPANGAHGERGFGTAAFHRDRDQNVRINLHIHEEKRKERGAGVARAPFFCSCFFRTLFKSIHTEKFH</sequence>
<protein>
    <submittedName>
        <fullName evidence="2">Uncharacterized protein</fullName>
    </submittedName>
</protein>
<gene>
    <name evidence="2" type="ORF">CDAR_63841</name>
</gene>
<evidence type="ECO:0000256" key="1">
    <source>
        <dbReference type="SAM" id="MobiDB-lite"/>
    </source>
</evidence>
<dbReference type="AlphaFoldDB" id="A0AAV4R036"/>